<dbReference type="Proteomes" id="UP000008281">
    <property type="component" value="Unassembled WGS sequence"/>
</dbReference>
<evidence type="ECO:0000256" key="5">
    <source>
        <dbReference type="ARBA" id="ARBA00023136"/>
    </source>
</evidence>
<evidence type="ECO:0000256" key="6">
    <source>
        <dbReference type="SAM" id="Phobius"/>
    </source>
</evidence>
<evidence type="ECO:0000256" key="1">
    <source>
        <dbReference type="ARBA" id="ARBA00004141"/>
    </source>
</evidence>
<keyword evidence="4 6" id="KW-1133">Transmembrane helix</keyword>
<dbReference type="eggNOG" id="ENOG502TG2X">
    <property type="taxonomic scope" value="Eukaryota"/>
</dbReference>
<comment type="similarity">
    <text evidence="2">Belongs to the nematode receptor-like protein sre family.</text>
</comment>
<keyword evidence="3 6" id="KW-0812">Transmembrane</keyword>
<evidence type="ECO:0000256" key="3">
    <source>
        <dbReference type="ARBA" id="ARBA00022692"/>
    </source>
</evidence>
<sequence>MIILIENDRSTIWLPIYTINGKLDNLYLLLGIFEMISYCITAVLVLKTCRIVYKCKNFHINMNILFIGLLIQWFEAFLAKILVIPYQVGFLKIDDSKTVYISWWTSEIDEMILGWSLLNAFKQVRIIPLQVINSRYIALKMCKRSSGLIQKHE</sequence>
<accession>E3M159</accession>
<dbReference type="PANTHER" id="PTHR47757">
    <property type="entry name" value="SERPENTINE RECEPTOR, CLASS E (EPSILON)-RELATED"/>
    <property type="match status" value="1"/>
</dbReference>
<dbReference type="EMBL" id="DS268421">
    <property type="protein sequence ID" value="EFO88751.1"/>
    <property type="molecule type" value="Genomic_DNA"/>
</dbReference>
<dbReference type="OrthoDB" id="10641949at2759"/>
<organism evidence="8">
    <name type="scientific">Caenorhabditis remanei</name>
    <name type="common">Caenorhabditis vulgaris</name>
    <dbReference type="NCBI Taxonomy" id="31234"/>
    <lineage>
        <taxon>Eukaryota</taxon>
        <taxon>Metazoa</taxon>
        <taxon>Ecdysozoa</taxon>
        <taxon>Nematoda</taxon>
        <taxon>Chromadorea</taxon>
        <taxon>Rhabditida</taxon>
        <taxon>Rhabditina</taxon>
        <taxon>Rhabditomorpha</taxon>
        <taxon>Rhabditoidea</taxon>
        <taxon>Rhabditidae</taxon>
        <taxon>Peloderinae</taxon>
        <taxon>Caenorhabditis</taxon>
    </lineage>
</organism>
<dbReference type="AlphaFoldDB" id="E3M159"/>
<proteinExistence type="inferred from homology"/>
<dbReference type="Pfam" id="PF03125">
    <property type="entry name" value="Sre"/>
    <property type="match status" value="1"/>
</dbReference>
<dbReference type="GO" id="GO:0007606">
    <property type="term" value="P:sensory perception of chemical stimulus"/>
    <property type="evidence" value="ECO:0007669"/>
    <property type="project" value="InterPro"/>
</dbReference>
<comment type="subcellular location">
    <subcellularLocation>
        <location evidence="1">Membrane</location>
        <topology evidence="1">Multi-pass membrane protein</topology>
    </subcellularLocation>
</comment>
<dbReference type="InParanoid" id="E3M159"/>
<evidence type="ECO:0000313" key="7">
    <source>
        <dbReference type="EMBL" id="EFO88751.1"/>
    </source>
</evidence>
<keyword evidence="5 6" id="KW-0472">Membrane</keyword>
<reference evidence="7" key="1">
    <citation type="submission" date="2007-07" db="EMBL/GenBank/DDBJ databases">
        <title>PCAP assembly of the Caenorhabditis remanei genome.</title>
        <authorList>
            <consortium name="The Caenorhabditis remanei Sequencing Consortium"/>
            <person name="Wilson R.K."/>
        </authorList>
    </citation>
    <scope>NUCLEOTIDE SEQUENCE [LARGE SCALE GENOMIC DNA]</scope>
    <source>
        <strain evidence="7">PB4641</strain>
    </source>
</reference>
<dbReference type="PANTHER" id="PTHR47757:SF1">
    <property type="entry name" value="SERPENTINE RECEPTOR, CLASS E (EPSILON)"/>
    <property type="match status" value="1"/>
</dbReference>
<evidence type="ECO:0000313" key="8">
    <source>
        <dbReference type="Proteomes" id="UP000008281"/>
    </source>
</evidence>
<protein>
    <submittedName>
        <fullName evidence="7">Uncharacterized protein</fullName>
    </submittedName>
</protein>
<keyword evidence="8" id="KW-1185">Reference proteome</keyword>
<evidence type="ECO:0000256" key="4">
    <source>
        <dbReference type="ARBA" id="ARBA00022989"/>
    </source>
</evidence>
<dbReference type="InterPro" id="IPR004151">
    <property type="entry name" value="7TM_GPCR_serpentine_rcpt_Sre"/>
</dbReference>
<feature type="transmembrane region" description="Helical" evidence="6">
    <location>
        <begin position="26"/>
        <end position="46"/>
    </location>
</feature>
<dbReference type="HOGENOM" id="CLU_1714983_0_0_1"/>
<dbReference type="GO" id="GO:0016020">
    <property type="term" value="C:membrane"/>
    <property type="evidence" value="ECO:0007669"/>
    <property type="project" value="UniProtKB-SubCell"/>
</dbReference>
<dbReference type="InterPro" id="IPR053365">
    <property type="entry name" value="Nematode_rcpt-like"/>
</dbReference>
<name>E3M159_CAERE</name>
<feature type="transmembrane region" description="Helical" evidence="6">
    <location>
        <begin position="58"/>
        <end position="78"/>
    </location>
</feature>
<evidence type="ECO:0000256" key="2">
    <source>
        <dbReference type="ARBA" id="ARBA00006803"/>
    </source>
</evidence>
<gene>
    <name evidence="7" type="ORF">CRE_06467</name>
</gene>